<name>A0A368LJI4_9VIBR</name>
<dbReference type="InterPro" id="IPR027417">
    <property type="entry name" value="P-loop_NTPase"/>
</dbReference>
<dbReference type="GO" id="GO:0005524">
    <property type="term" value="F:ATP binding"/>
    <property type="evidence" value="ECO:0007669"/>
    <property type="project" value="UniProtKB-KW"/>
</dbReference>
<dbReference type="EMBL" id="QPGL01000002">
    <property type="protein sequence ID" value="RCS70910.1"/>
    <property type="molecule type" value="Genomic_DNA"/>
</dbReference>
<organism evidence="1 2">
    <name type="scientific">Vibrio casei</name>
    <dbReference type="NCBI Taxonomy" id="673372"/>
    <lineage>
        <taxon>Bacteria</taxon>
        <taxon>Pseudomonadati</taxon>
        <taxon>Pseudomonadota</taxon>
        <taxon>Gammaproteobacteria</taxon>
        <taxon>Vibrionales</taxon>
        <taxon>Vibrionaceae</taxon>
        <taxon>Vibrio</taxon>
    </lineage>
</organism>
<evidence type="ECO:0000313" key="1">
    <source>
        <dbReference type="EMBL" id="RCS70910.1"/>
    </source>
</evidence>
<keyword evidence="1" id="KW-0067">ATP-binding</keyword>
<proteinExistence type="predicted"/>
<comment type="caution">
    <text evidence="1">The sequence shown here is derived from an EMBL/GenBank/DDBJ whole genome shotgun (WGS) entry which is preliminary data.</text>
</comment>
<dbReference type="RefSeq" id="WP_086961381.1">
    <property type="nucleotide sequence ID" value="NZ_AP018681.1"/>
</dbReference>
<gene>
    <name evidence="1" type="ORF">CIK83_11245</name>
</gene>
<reference evidence="1 2" key="1">
    <citation type="journal article" date="2017" name="Elife">
        <title>Extensive horizontal gene transfer in cheese-associated bacteria.</title>
        <authorList>
            <person name="Bonham K.S."/>
            <person name="Wolfe B.E."/>
            <person name="Dutton R.J."/>
        </authorList>
    </citation>
    <scope>NUCLEOTIDE SEQUENCE [LARGE SCALE GENOMIC DNA]</scope>
    <source>
        <strain evidence="1 2">JB196</strain>
    </source>
</reference>
<dbReference type="OrthoDB" id="6182772at2"/>
<dbReference type="Proteomes" id="UP000252479">
    <property type="component" value="Unassembled WGS sequence"/>
</dbReference>
<keyword evidence="2" id="KW-1185">Reference proteome</keyword>
<accession>A0A368LJI4</accession>
<dbReference type="SUPFAM" id="SSF52540">
    <property type="entry name" value="P-loop containing nucleoside triphosphate hydrolases"/>
    <property type="match status" value="1"/>
</dbReference>
<keyword evidence="1" id="KW-0547">Nucleotide-binding</keyword>
<dbReference type="GeneID" id="303189497"/>
<dbReference type="PANTHER" id="PTHR13308:SF40">
    <property type="entry name" value="NEDD4-BINDING PROTEIN 2-LIKE 1"/>
    <property type="match status" value="1"/>
</dbReference>
<dbReference type="PANTHER" id="PTHR13308">
    <property type="entry name" value="NEDD4-BINDING PROTEIN 2-LIKE 1"/>
    <property type="match status" value="1"/>
</dbReference>
<evidence type="ECO:0000313" key="2">
    <source>
        <dbReference type="Proteomes" id="UP000252479"/>
    </source>
</evidence>
<dbReference type="Pfam" id="PF13671">
    <property type="entry name" value="AAA_33"/>
    <property type="match status" value="1"/>
</dbReference>
<dbReference type="Gene3D" id="3.40.50.300">
    <property type="entry name" value="P-loop containing nucleotide triphosphate hydrolases"/>
    <property type="match status" value="1"/>
</dbReference>
<protein>
    <submittedName>
        <fullName evidence="1">ATP-binding protein</fullName>
    </submittedName>
</protein>
<dbReference type="AlphaFoldDB" id="A0A368LJI4"/>
<dbReference type="InterPro" id="IPR026302">
    <property type="entry name" value="NEDD4-bd_p2"/>
</dbReference>
<sequence length="126" mass="14587">MKLTLIRGLPGSGKSTFAKVLAKKTDAVHFETDMYFVDDSGEYRFAPNHLEKAHQWCQQQTYHALLQGKSVIVSNTFVRYWEMKAYKEMANKLNVKLEIQVCRGNYGSIHDIEPSTIIKMKSKWQN</sequence>